<organism evidence="2 3">
    <name type="scientific">Metabacillus fastidiosus</name>
    <dbReference type="NCBI Taxonomy" id="1458"/>
    <lineage>
        <taxon>Bacteria</taxon>
        <taxon>Bacillati</taxon>
        <taxon>Bacillota</taxon>
        <taxon>Bacilli</taxon>
        <taxon>Bacillales</taxon>
        <taxon>Bacillaceae</taxon>
        <taxon>Metabacillus</taxon>
    </lineage>
</organism>
<dbReference type="Gene3D" id="3.40.630.10">
    <property type="entry name" value="Zn peptidases"/>
    <property type="match status" value="1"/>
</dbReference>
<dbReference type="SUPFAM" id="SSF55031">
    <property type="entry name" value="Bacterial exopeptidase dimerisation domain"/>
    <property type="match status" value="1"/>
</dbReference>
<dbReference type="RefSeq" id="WP_066233230.1">
    <property type="nucleotide sequence ID" value="NZ_JARTFQ010000005.1"/>
</dbReference>
<dbReference type="InterPro" id="IPR002933">
    <property type="entry name" value="Peptidase_M20"/>
</dbReference>
<feature type="domain" description="Peptidase M20 dimerisation" evidence="1">
    <location>
        <begin position="188"/>
        <end position="280"/>
    </location>
</feature>
<dbReference type="Pfam" id="PF01546">
    <property type="entry name" value="Peptidase_M20"/>
    <property type="match status" value="1"/>
</dbReference>
<dbReference type="Proteomes" id="UP001342826">
    <property type="component" value="Unassembled WGS sequence"/>
</dbReference>
<dbReference type="InterPro" id="IPR036264">
    <property type="entry name" value="Bact_exopeptidase_dim_dom"/>
</dbReference>
<dbReference type="NCBIfam" id="TIGR01891">
    <property type="entry name" value="amidohydrolases"/>
    <property type="match status" value="1"/>
</dbReference>
<dbReference type="PANTHER" id="PTHR11014">
    <property type="entry name" value="PEPTIDASE M20 FAMILY MEMBER"/>
    <property type="match status" value="1"/>
</dbReference>
<dbReference type="PANTHER" id="PTHR11014:SF63">
    <property type="entry name" value="METALLOPEPTIDASE, PUTATIVE (AFU_ORTHOLOGUE AFUA_6G09600)-RELATED"/>
    <property type="match status" value="1"/>
</dbReference>
<comment type="caution">
    <text evidence="2">The sequence shown here is derived from an EMBL/GenBank/DDBJ whole genome shotgun (WGS) entry which is preliminary data.</text>
</comment>
<sequence>MVFHTLLKEAENIRDQVVAWRRYLHQHPELSFAEHETAKFIENTLRSFDHLLVTRPTPTSVMARLVGESPGKVIALRADIDALPIQEENDLPYCSKTKGAMHACGHDGHTAMLLGVAKILSKYHSFIKGEVRFLFQHAEELPPGGAEEMVAAGVMNNVDLVIGAHLQSTVEVGKVGVVSGPMLASPDTFHLTIFGKGGHAAEPHLTVDTIAIGAQVITNLQHLVSRYVNPMEPLVVSVTKFIGGDTHNVIPGSIELCGTVRSINPEVRQHVPKYMEQIIQGITQAHGAEFELKYDFGYRPVVNDGKVTQIVEETVIELFGPEMLYQIKPSMSADDFSAFQNQSPGTYFNIGAGNKLLGIIHPHHHPKFNIDEDSLEIGIKLFIGTLIKTLDLHLNNEKSAVKQ</sequence>
<reference evidence="2 3" key="1">
    <citation type="submission" date="2023-03" db="EMBL/GenBank/DDBJ databases">
        <title>Bacillus Genome Sequencing.</title>
        <authorList>
            <person name="Dunlap C."/>
        </authorList>
    </citation>
    <scope>NUCLEOTIDE SEQUENCE [LARGE SCALE GENOMIC DNA]</scope>
    <source>
        <strain evidence="2 3">NRS-1717</strain>
    </source>
</reference>
<dbReference type="EMBL" id="JARTFS010000011">
    <property type="protein sequence ID" value="MED4402375.1"/>
    <property type="molecule type" value="Genomic_DNA"/>
</dbReference>
<dbReference type="Gene3D" id="3.30.70.360">
    <property type="match status" value="1"/>
</dbReference>
<evidence type="ECO:0000313" key="2">
    <source>
        <dbReference type="EMBL" id="MED4402375.1"/>
    </source>
</evidence>
<name>A0ABU6NZ45_9BACI</name>
<dbReference type="PIRSF" id="PIRSF005962">
    <property type="entry name" value="Pept_M20D_amidohydro"/>
    <property type="match status" value="1"/>
</dbReference>
<gene>
    <name evidence="2" type="ORF">P9271_13725</name>
</gene>
<dbReference type="SUPFAM" id="SSF53187">
    <property type="entry name" value="Zn-dependent exopeptidases"/>
    <property type="match status" value="1"/>
</dbReference>
<dbReference type="InterPro" id="IPR011650">
    <property type="entry name" value="Peptidase_M20_dimer"/>
</dbReference>
<evidence type="ECO:0000259" key="1">
    <source>
        <dbReference type="Pfam" id="PF07687"/>
    </source>
</evidence>
<proteinExistence type="predicted"/>
<keyword evidence="3" id="KW-1185">Reference proteome</keyword>
<protein>
    <submittedName>
        <fullName evidence="2">Amidohydrolase</fullName>
    </submittedName>
</protein>
<accession>A0ABU6NZ45</accession>
<dbReference type="InterPro" id="IPR017439">
    <property type="entry name" value="Amidohydrolase"/>
</dbReference>
<dbReference type="Pfam" id="PF07687">
    <property type="entry name" value="M20_dimer"/>
    <property type="match status" value="1"/>
</dbReference>
<evidence type="ECO:0000313" key="3">
    <source>
        <dbReference type="Proteomes" id="UP001342826"/>
    </source>
</evidence>
<dbReference type="GeneID" id="301142406"/>